<evidence type="ECO:0000313" key="3">
    <source>
        <dbReference type="Proteomes" id="UP001196301"/>
    </source>
</evidence>
<evidence type="ECO:0000259" key="1">
    <source>
        <dbReference type="Pfam" id="PF13460"/>
    </source>
</evidence>
<comment type="caution">
    <text evidence="2">The sequence shown here is derived from an EMBL/GenBank/DDBJ whole genome shotgun (WGS) entry which is preliminary data.</text>
</comment>
<dbReference type="EMBL" id="JAHLOQ010000001">
    <property type="protein sequence ID" value="MBU5334845.1"/>
    <property type="molecule type" value="Genomic_DNA"/>
</dbReference>
<organism evidence="2 3">
    <name type="scientific">Intestinibacter bartlettii</name>
    <dbReference type="NCBI Taxonomy" id="261299"/>
    <lineage>
        <taxon>Bacteria</taxon>
        <taxon>Bacillati</taxon>
        <taxon>Bacillota</taxon>
        <taxon>Clostridia</taxon>
        <taxon>Peptostreptococcales</taxon>
        <taxon>Peptostreptococcaceae</taxon>
        <taxon>Intestinibacter</taxon>
    </lineage>
</organism>
<accession>A0ABS6DSN2</accession>
<feature type="domain" description="NAD(P)-binding" evidence="1">
    <location>
        <begin position="7"/>
        <end position="195"/>
    </location>
</feature>
<dbReference type="Proteomes" id="UP001196301">
    <property type="component" value="Unassembled WGS sequence"/>
</dbReference>
<proteinExistence type="predicted"/>
<name>A0ABS6DSN2_9FIRM</name>
<gene>
    <name evidence="2" type="ORF">KQI20_00200</name>
</gene>
<sequence>MNITIFGANSSIGKYLIDLFINDNHKVIAFIDKPGSIKLPSKNLEIIVGHTYDKFLVNKAIQNSDIVINAFRPDFKILKNTNYYANNISNKTIIEEMIKTNKKRFITISRLVNNKNTGKSNPLISISLNNILYKCYKKDFLDTFALLNESNLDWTIVKIIRTAPSRKKGEYLISPNDKIGSFVSNYNIAHFIYNISINNLFINESPIISNK</sequence>
<dbReference type="PANTHER" id="PTHR15020:SF50">
    <property type="entry name" value="UPF0659 PROTEIN YMR090W"/>
    <property type="match status" value="1"/>
</dbReference>
<dbReference type="PANTHER" id="PTHR15020">
    <property type="entry name" value="FLAVIN REDUCTASE-RELATED"/>
    <property type="match status" value="1"/>
</dbReference>
<reference evidence="2 3" key="1">
    <citation type="submission" date="2021-06" db="EMBL/GenBank/DDBJ databases">
        <authorList>
            <person name="Sun Q."/>
            <person name="Li D."/>
        </authorList>
    </citation>
    <scope>NUCLEOTIDE SEQUENCE [LARGE SCALE GENOMIC DNA]</scope>
    <source>
        <strain evidence="2 3">N19</strain>
    </source>
</reference>
<evidence type="ECO:0000313" key="2">
    <source>
        <dbReference type="EMBL" id="MBU5334845.1"/>
    </source>
</evidence>
<dbReference type="RefSeq" id="WP_216568018.1">
    <property type="nucleotide sequence ID" value="NZ_JAHLOQ010000001.1"/>
</dbReference>
<dbReference type="InterPro" id="IPR016040">
    <property type="entry name" value="NAD(P)-bd_dom"/>
</dbReference>
<dbReference type="Pfam" id="PF13460">
    <property type="entry name" value="NAD_binding_10"/>
    <property type="match status" value="1"/>
</dbReference>
<keyword evidence="3" id="KW-1185">Reference proteome</keyword>
<protein>
    <submittedName>
        <fullName evidence="2">NAD(P)H-binding protein</fullName>
    </submittedName>
</protein>